<evidence type="ECO:0000313" key="2">
    <source>
        <dbReference type="Proteomes" id="UP000324800"/>
    </source>
</evidence>
<reference evidence="1 2" key="1">
    <citation type="submission" date="2019-03" db="EMBL/GenBank/DDBJ databases">
        <title>Single cell metagenomics reveals metabolic interactions within the superorganism composed of flagellate Streblomastix strix and complex community of Bacteroidetes bacteria on its surface.</title>
        <authorList>
            <person name="Treitli S.C."/>
            <person name="Kolisko M."/>
            <person name="Husnik F."/>
            <person name="Keeling P."/>
            <person name="Hampl V."/>
        </authorList>
    </citation>
    <scope>NUCLEOTIDE SEQUENCE [LARGE SCALE GENOMIC DNA]</scope>
    <source>
        <strain evidence="1">ST1C</strain>
    </source>
</reference>
<sequence>MKISQEQNREDKTSITPRSLVNPSIPNVLILSPSKIIELLKNLIRTHQTLLKSLFSLWPVRLSLLRTLAVKSSLPIERALIIRRNGHSHYPVADFTELISQTACSITKIPADHIFTPPTLARAIVRLLATRDFIELLCGEALQYNQAFQSFNSSTASYHFTQFRGSCKRLY</sequence>
<name>A0A5J4V9S4_9EUKA</name>
<proteinExistence type="predicted"/>
<organism evidence="1 2">
    <name type="scientific">Streblomastix strix</name>
    <dbReference type="NCBI Taxonomy" id="222440"/>
    <lineage>
        <taxon>Eukaryota</taxon>
        <taxon>Metamonada</taxon>
        <taxon>Preaxostyla</taxon>
        <taxon>Oxymonadida</taxon>
        <taxon>Streblomastigidae</taxon>
        <taxon>Streblomastix</taxon>
    </lineage>
</organism>
<evidence type="ECO:0000313" key="1">
    <source>
        <dbReference type="EMBL" id="KAA6379276.1"/>
    </source>
</evidence>
<dbReference type="Proteomes" id="UP000324800">
    <property type="component" value="Unassembled WGS sequence"/>
</dbReference>
<comment type="caution">
    <text evidence="1">The sequence shown here is derived from an EMBL/GenBank/DDBJ whole genome shotgun (WGS) entry which is preliminary data.</text>
</comment>
<dbReference type="EMBL" id="SNRW01008591">
    <property type="protein sequence ID" value="KAA6379276.1"/>
    <property type="molecule type" value="Genomic_DNA"/>
</dbReference>
<dbReference type="AlphaFoldDB" id="A0A5J4V9S4"/>
<protein>
    <submittedName>
        <fullName evidence="1">Uncharacterized protein</fullName>
    </submittedName>
</protein>
<gene>
    <name evidence="1" type="ORF">EZS28_025197</name>
</gene>
<accession>A0A5J4V9S4</accession>